<proteinExistence type="predicted"/>
<accession>A0A976GCY5</accession>
<name>A0A976GCY5_9BURK</name>
<evidence type="ECO:0008006" key="4">
    <source>
        <dbReference type="Google" id="ProtNLM"/>
    </source>
</evidence>
<dbReference type="EMBL" id="OGUS01000140">
    <property type="protein sequence ID" value="SPC20896.1"/>
    <property type="molecule type" value="Genomic_DNA"/>
</dbReference>
<protein>
    <recommendedName>
        <fullName evidence="4">YaiO family outer membrane beta-barrel protein</fullName>
    </recommendedName>
</protein>
<feature type="chain" id="PRO_5037179713" description="YaiO family outer membrane beta-barrel protein" evidence="1">
    <location>
        <begin position="24"/>
        <end position="313"/>
    </location>
</feature>
<dbReference type="Proteomes" id="UP000256862">
    <property type="component" value="Plasmid CO2235_mp"/>
</dbReference>
<dbReference type="AlphaFoldDB" id="A0A976GCY5"/>
<evidence type="ECO:0000313" key="2">
    <source>
        <dbReference type="EMBL" id="SPC20896.1"/>
    </source>
</evidence>
<evidence type="ECO:0000313" key="3">
    <source>
        <dbReference type="Proteomes" id="UP000256862"/>
    </source>
</evidence>
<comment type="caution">
    <text evidence="2">The sequence shown here is derived from an EMBL/GenBank/DDBJ whole genome shotgun (WGS) entry which is preliminary data.</text>
</comment>
<gene>
    <name evidence="2" type="ORF">CO2235_MP50083</name>
</gene>
<organism evidence="2 3">
    <name type="scientific">Cupriavidus oxalaticus</name>
    <dbReference type="NCBI Taxonomy" id="96344"/>
    <lineage>
        <taxon>Bacteria</taxon>
        <taxon>Pseudomonadati</taxon>
        <taxon>Pseudomonadota</taxon>
        <taxon>Betaproteobacteria</taxon>
        <taxon>Burkholderiales</taxon>
        <taxon>Burkholderiaceae</taxon>
        <taxon>Cupriavidus</taxon>
    </lineage>
</organism>
<evidence type="ECO:0000256" key="1">
    <source>
        <dbReference type="SAM" id="SignalP"/>
    </source>
</evidence>
<dbReference type="RefSeq" id="WP_147318598.1">
    <property type="nucleotide sequence ID" value="NZ_LT978516.1"/>
</dbReference>
<dbReference type="OrthoDB" id="6675128at2"/>
<keyword evidence="1" id="KW-0732">Signal</keyword>
<reference evidence="2 3" key="1">
    <citation type="submission" date="2018-01" db="EMBL/GenBank/DDBJ databases">
        <authorList>
            <person name="Clerissi C."/>
        </authorList>
    </citation>
    <scope>NUCLEOTIDE SEQUENCE [LARGE SCALE GENOMIC DNA]</scope>
    <source>
        <strain evidence="2">Cupriavidus oxalaticus LMG 2235</strain>
        <plasmid evidence="3">co2235_mp</plasmid>
    </source>
</reference>
<geneLocation type="plasmid" evidence="3">
    <name>co2235_mp</name>
</geneLocation>
<feature type="signal peptide" evidence="1">
    <location>
        <begin position="1"/>
        <end position="23"/>
    </location>
</feature>
<sequence>MKRFGFVLVCAVLGSLGAKTAVAEEEKALDQGFGPEFLATNDSEGFRSRRLSVEYLPSIQHADHLFGLRASDYRYSQAGWARHGQKVSVFGRQLDPATLNGWIFDAGVFTQGGHTLLTLDGGYRLPLAKRTALEVFINRDWVETQTALDRGVSYTFAGVALDQGIGPHVTLVGVAGQQYFSDGNRRDHGRVRLIYQPSLDLGLTLQARFRAYRSTQDDVGRAYFNPEHYSETMLAIGWRQRYQGWMGALVAGLGREKIDDSPLQPTRLFEVSLQSPVRAAQSLRLRAGYNRSASYSGPDYHYRYVIGEWIIRF</sequence>